<name>D6WD10_TRICA</name>
<dbReference type="InterPro" id="IPR002401">
    <property type="entry name" value="Cyt_P450_E_grp-I"/>
</dbReference>
<evidence type="ECO:0000256" key="10">
    <source>
        <dbReference type="ARBA" id="ARBA00023002"/>
    </source>
</evidence>
<evidence type="ECO:0000313" key="18">
    <source>
        <dbReference type="Proteomes" id="UP000007266"/>
    </source>
</evidence>
<evidence type="ECO:0000256" key="16">
    <source>
        <dbReference type="SAM" id="SignalP"/>
    </source>
</evidence>
<keyword evidence="18" id="KW-1185">Reference proteome</keyword>
<dbReference type="Gene3D" id="1.10.630.10">
    <property type="entry name" value="Cytochrome P450"/>
    <property type="match status" value="1"/>
</dbReference>
<keyword evidence="7 14" id="KW-0479">Metal-binding</keyword>
<comment type="function">
    <text evidence="2">May be involved in the metabolism of insect hormones and in the breakdown of synthetic insecticides.</text>
</comment>
<keyword evidence="11 14" id="KW-0408">Iron</keyword>
<evidence type="ECO:0000256" key="9">
    <source>
        <dbReference type="ARBA" id="ARBA00022848"/>
    </source>
</evidence>
<evidence type="ECO:0000256" key="7">
    <source>
        <dbReference type="ARBA" id="ARBA00022723"/>
    </source>
</evidence>
<feature type="chain" id="PRO_5003088858" evidence="16">
    <location>
        <begin position="18"/>
        <end position="495"/>
    </location>
</feature>
<reference evidence="17 18" key="2">
    <citation type="journal article" date="2010" name="Nucleic Acids Res.">
        <title>BeetleBase in 2010: revisions to provide comprehensive genomic information for Tribolium castaneum.</title>
        <authorList>
            <person name="Kim H.S."/>
            <person name="Murphy T."/>
            <person name="Xia J."/>
            <person name="Caragea D."/>
            <person name="Park Y."/>
            <person name="Beeman R.W."/>
            <person name="Lorenzen M.D."/>
            <person name="Butcher S."/>
            <person name="Manak J.R."/>
            <person name="Brown S.J."/>
        </authorList>
    </citation>
    <scope>GENOME REANNOTATION</scope>
    <source>
        <strain evidence="17 18">Georgia GA2</strain>
    </source>
</reference>
<sequence length="495" mass="57699">MLFLLLVILIICCLVKYHWDRRKLYLFAAKLQGPKAYPVVGNGPLFWCKNEEIFNNFMAATAPYPSPVRLWVGPKLVLFVKDPNQLQLILQSSKITTKSFLYRFLEPFLGKGLFTSSGPRQKHHRKLLQPLFSQRMIEGYCHLFQKHSKKFVEDLRKNANGPEFNISTFLQFTAFEATMDLLLEDQDTHSIDYNEIPNYVRKFYEIVFTRVKSFWLHLDIFFKLSSYYREQTKLQSLATTVINEITETNVPKIIEKIKAERKLADAEIRVPSMLESIAEMVMENPDCLTMQDCTDHLMTFMATSQDTQSSAVAFTCMMLGAYPHIQDLVVQELREVMGKKTSLDLTDVSQLKYLEMCLKESMRLFPVGPFIFRDTTEDFQFDKMVIPEGVTVILSIYHAHRSPEHWEKPDEFYPEHFAPEAMSKRHPCAFIPFSAGPRRCIAQHYSYTYMKILLATIVLNYEIECRFKAEDVKLIADISIRPQQGYLIKLKDRTN</sequence>
<dbReference type="InterPro" id="IPR017972">
    <property type="entry name" value="Cyt_P450_CS"/>
</dbReference>
<evidence type="ECO:0000256" key="15">
    <source>
        <dbReference type="RuleBase" id="RU000461"/>
    </source>
</evidence>
<keyword evidence="12 15" id="KW-0503">Monooxygenase</keyword>
<evidence type="ECO:0000256" key="5">
    <source>
        <dbReference type="ARBA" id="ARBA00010617"/>
    </source>
</evidence>
<evidence type="ECO:0000256" key="8">
    <source>
        <dbReference type="ARBA" id="ARBA00022824"/>
    </source>
</evidence>
<dbReference type="InterPro" id="IPR036396">
    <property type="entry name" value="Cyt_P450_sf"/>
</dbReference>
<proteinExistence type="inferred from homology"/>
<keyword evidence="13" id="KW-0472">Membrane</keyword>
<protein>
    <submittedName>
        <fullName evidence="17">Cytochrome P450-like protein</fullName>
    </submittedName>
</protein>
<evidence type="ECO:0000256" key="14">
    <source>
        <dbReference type="PIRSR" id="PIRSR602401-1"/>
    </source>
</evidence>
<evidence type="ECO:0000256" key="1">
    <source>
        <dbReference type="ARBA" id="ARBA00001971"/>
    </source>
</evidence>
<dbReference type="Pfam" id="PF00067">
    <property type="entry name" value="p450"/>
    <property type="match status" value="1"/>
</dbReference>
<dbReference type="GO" id="GO:0005506">
    <property type="term" value="F:iron ion binding"/>
    <property type="evidence" value="ECO:0007669"/>
    <property type="project" value="InterPro"/>
</dbReference>
<evidence type="ECO:0000256" key="2">
    <source>
        <dbReference type="ARBA" id="ARBA00003690"/>
    </source>
</evidence>
<evidence type="ECO:0000256" key="12">
    <source>
        <dbReference type="ARBA" id="ARBA00023033"/>
    </source>
</evidence>
<dbReference type="PRINTS" id="PR00463">
    <property type="entry name" value="EP450I"/>
</dbReference>
<evidence type="ECO:0000256" key="4">
    <source>
        <dbReference type="ARBA" id="ARBA00004406"/>
    </source>
</evidence>
<keyword evidence="9" id="KW-0492">Microsome</keyword>
<dbReference type="Proteomes" id="UP000007266">
    <property type="component" value="Linkage group 2"/>
</dbReference>
<dbReference type="CDD" id="cd20628">
    <property type="entry name" value="CYP4"/>
    <property type="match status" value="1"/>
</dbReference>
<keyword evidence="10 15" id="KW-0560">Oxidoreductase</keyword>
<evidence type="ECO:0000256" key="6">
    <source>
        <dbReference type="ARBA" id="ARBA00022617"/>
    </source>
</evidence>
<evidence type="ECO:0000256" key="13">
    <source>
        <dbReference type="ARBA" id="ARBA00023136"/>
    </source>
</evidence>
<feature type="signal peptide" evidence="16">
    <location>
        <begin position="1"/>
        <end position="17"/>
    </location>
</feature>
<feature type="binding site" description="axial binding residue" evidence="14">
    <location>
        <position position="440"/>
    </location>
    <ligand>
        <name>heme</name>
        <dbReference type="ChEBI" id="CHEBI:30413"/>
    </ligand>
    <ligandPart>
        <name>Fe</name>
        <dbReference type="ChEBI" id="CHEBI:18248"/>
    </ligandPart>
</feature>
<evidence type="ECO:0000313" key="17">
    <source>
        <dbReference type="EMBL" id="EEZ99364.1"/>
    </source>
</evidence>
<comment type="cofactor">
    <cofactor evidence="1 14">
        <name>heme</name>
        <dbReference type="ChEBI" id="CHEBI:30413"/>
    </cofactor>
</comment>
<dbReference type="InterPro" id="IPR050196">
    <property type="entry name" value="Cytochrome_P450_Monoox"/>
</dbReference>
<dbReference type="PROSITE" id="PS00086">
    <property type="entry name" value="CYTOCHROME_P450"/>
    <property type="match status" value="1"/>
</dbReference>
<dbReference type="OrthoDB" id="1470350at2759"/>
<evidence type="ECO:0000256" key="11">
    <source>
        <dbReference type="ARBA" id="ARBA00023004"/>
    </source>
</evidence>
<dbReference type="GO" id="GO:0016705">
    <property type="term" value="F:oxidoreductase activity, acting on paired donors, with incorporation or reduction of molecular oxygen"/>
    <property type="evidence" value="ECO:0007669"/>
    <property type="project" value="InterPro"/>
</dbReference>
<dbReference type="OMA" id="MCINEAM"/>
<dbReference type="PhylomeDB" id="D6WD10"/>
<dbReference type="AlphaFoldDB" id="D6WD10"/>
<keyword evidence="8" id="KW-0256">Endoplasmic reticulum</keyword>
<dbReference type="GO" id="GO:0005789">
    <property type="term" value="C:endoplasmic reticulum membrane"/>
    <property type="evidence" value="ECO:0007669"/>
    <property type="project" value="UniProtKB-SubCell"/>
</dbReference>
<reference evidence="17 18" key="1">
    <citation type="journal article" date="2008" name="Nature">
        <title>The genome of the model beetle and pest Tribolium castaneum.</title>
        <authorList>
            <consortium name="Tribolium Genome Sequencing Consortium"/>
            <person name="Richards S."/>
            <person name="Gibbs R.A."/>
            <person name="Weinstock G.M."/>
            <person name="Brown S.J."/>
            <person name="Denell R."/>
            <person name="Beeman R.W."/>
            <person name="Gibbs R."/>
            <person name="Beeman R.W."/>
            <person name="Brown S.J."/>
            <person name="Bucher G."/>
            <person name="Friedrich M."/>
            <person name="Grimmelikhuijzen C.J."/>
            <person name="Klingler M."/>
            <person name="Lorenzen M."/>
            <person name="Richards S."/>
            <person name="Roth S."/>
            <person name="Schroder R."/>
            <person name="Tautz D."/>
            <person name="Zdobnov E.M."/>
            <person name="Muzny D."/>
            <person name="Gibbs R.A."/>
            <person name="Weinstock G.M."/>
            <person name="Attaway T."/>
            <person name="Bell S."/>
            <person name="Buhay C.J."/>
            <person name="Chandrabose M.N."/>
            <person name="Chavez D."/>
            <person name="Clerk-Blankenburg K.P."/>
            <person name="Cree A."/>
            <person name="Dao M."/>
            <person name="Davis C."/>
            <person name="Chacko J."/>
            <person name="Dinh H."/>
            <person name="Dugan-Rocha S."/>
            <person name="Fowler G."/>
            <person name="Garner T.T."/>
            <person name="Garnes J."/>
            <person name="Gnirke A."/>
            <person name="Hawes A."/>
            <person name="Hernandez J."/>
            <person name="Hines S."/>
            <person name="Holder M."/>
            <person name="Hume J."/>
            <person name="Jhangiani S.N."/>
            <person name="Joshi V."/>
            <person name="Khan Z.M."/>
            <person name="Jackson L."/>
            <person name="Kovar C."/>
            <person name="Kowis A."/>
            <person name="Lee S."/>
            <person name="Lewis L.R."/>
            <person name="Margolis J."/>
            <person name="Morgan M."/>
            <person name="Nazareth L.V."/>
            <person name="Nguyen N."/>
            <person name="Okwuonu G."/>
            <person name="Parker D."/>
            <person name="Richards S."/>
            <person name="Ruiz S.J."/>
            <person name="Santibanez J."/>
            <person name="Savard J."/>
            <person name="Scherer S.E."/>
            <person name="Schneider B."/>
            <person name="Sodergren E."/>
            <person name="Tautz D."/>
            <person name="Vattahil S."/>
            <person name="Villasana D."/>
            <person name="White C.S."/>
            <person name="Wright R."/>
            <person name="Park Y."/>
            <person name="Beeman R.W."/>
            <person name="Lord J."/>
            <person name="Oppert B."/>
            <person name="Lorenzen M."/>
            <person name="Brown S."/>
            <person name="Wang L."/>
            <person name="Savard J."/>
            <person name="Tautz D."/>
            <person name="Richards S."/>
            <person name="Weinstock G."/>
            <person name="Gibbs R.A."/>
            <person name="Liu Y."/>
            <person name="Worley K."/>
            <person name="Weinstock G."/>
            <person name="Elsik C.G."/>
            <person name="Reese J.T."/>
            <person name="Elhaik E."/>
            <person name="Landan G."/>
            <person name="Graur D."/>
            <person name="Arensburger P."/>
            <person name="Atkinson P."/>
            <person name="Beeman R.W."/>
            <person name="Beidler J."/>
            <person name="Brown S.J."/>
            <person name="Demuth J.P."/>
            <person name="Drury D.W."/>
            <person name="Du Y.Z."/>
            <person name="Fujiwara H."/>
            <person name="Lorenzen M."/>
            <person name="Maselli V."/>
            <person name="Osanai M."/>
            <person name="Park Y."/>
            <person name="Robertson H.M."/>
            <person name="Tu Z."/>
            <person name="Wang J.J."/>
            <person name="Wang S."/>
            <person name="Richards S."/>
            <person name="Song H."/>
            <person name="Zhang L."/>
            <person name="Sodergren E."/>
            <person name="Werner D."/>
            <person name="Stanke M."/>
            <person name="Morgenstern B."/>
            <person name="Solovyev V."/>
            <person name="Kosarev P."/>
            <person name="Brown G."/>
            <person name="Chen H.C."/>
            <person name="Ermolaeva O."/>
            <person name="Hlavina W."/>
            <person name="Kapustin Y."/>
            <person name="Kiryutin B."/>
            <person name="Kitts P."/>
            <person name="Maglott D."/>
            <person name="Pruitt K."/>
            <person name="Sapojnikov V."/>
            <person name="Souvorov A."/>
            <person name="Mackey A.J."/>
            <person name="Waterhouse R.M."/>
            <person name="Wyder S."/>
            <person name="Zdobnov E.M."/>
            <person name="Zdobnov E.M."/>
            <person name="Wyder S."/>
            <person name="Kriventseva E.V."/>
            <person name="Kadowaki T."/>
            <person name="Bork P."/>
            <person name="Aranda M."/>
            <person name="Bao R."/>
            <person name="Beermann A."/>
            <person name="Berns N."/>
            <person name="Bolognesi R."/>
            <person name="Bonneton F."/>
            <person name="Bopp D."/>
            <person name="Brown S.J."/>
            <person name="Bucher G."/>
            <person name="Butts T."/>
            <person name="Chaumot A."/>
            <person name="Denell R.E."/>
            <person name="Ferrier D.E."/>
            <person name="Friedrich M."/>
            <person name="Gordon C.M."/>
            <person name="Jindra M."/>
            <person name="Klingler M."/>
            <person name="Lan Q."/>
            <person name="Lattorff H.M."/>
            <person name="Laudet V."/>
            <person name="von Levetsow C."/>
            <person name="Liu Z."/>
            <person name="Lutz R."/>
            <person name="Lynch J.A."/>
            <person name="da Fonseca R.N."/>
            <person name="Posnien N."/>
            <person name="Reuter R."/>
            <person name="Roth S."/>
            <person name="Savard J."/>
            <person name="Schinko J.B."/>
            <person name="Schmitt C."/>
            <person name="Schoppmeier M."/>
            <person name="Schroder R."/>
            <person name="Shippy T.D."/>
            <person name="Simonnet F."/>
            <person name="Marques-Souza H."/>
            <person name="Tautz D."/>
            <person name="Tomoyasu Y."/>
            <person name="Trauner J."/>
            <person name="Van der Zee M."/>
            <person name="Vervoort M."/>
            <person name="Wittkopp N."/>
            <person name="Wimmer E.A."/>
            <person name="Yang X."/>
            <person name="Jones A.K."/>
            <person name="Sattelle D.B."/>
            <person name="Ebert P.R."/>
            <person name="Nelson D."/>
            <person name="Scott J.G."/>
            <person name="Beeman R.W."/>
            <person name="Muthukrishnan S."/>
            <person name="Kramer K.J."/>
            <person name="Arakane Y."/>
            <person name="Beeman R.W."/>
            <person name="Zhu Q."/>
            <person name="Hogenkamp D."/>
            <person name="Dixit R."/>
            <person name="Oppert B."/>
            <person name="Jiang H."/>
            <person name="Zou Z."/>
            <person name="Marshall J."/>
            <person name="Elpidina E."/>
            <person name="Vinokurov K."/>
            <person name="Oppert C."/>
            <person name="Zou Z."/>
            <person name="Evans J."/>
            <person name="Lu Z."/>
            <person name="Zhao P."/>
            <person name="Sumathipala N."/>
            <person name="Altincicek B."/>
            <person name="Vilcinskas A."/>
            <person name="Williams M."/>
            <person name="Hultmark D."/>
            <person name="Hetru C."/>
            <person name="Jiang H."/>
            <person name="Grimmelikhuijzen C.J."/>
            <person name="Hauser F."/>
            <person name="Cazzamali G."/>
            <person name="Williamson M."/>
            <person name="Park Y."/>
            <person name="Li B."/>
            <person name="Tanaka Y."/>
            <person name="Predel R."/>
            <person name="Neupert S."/>
            <person name="Schachtner J."/>
            <person name="Verleyen P."/>
            <person name="Raible F."/>
            <person name="Bork P."/>
            <person name="Friedrich M."/>
            <person name="Walden K.K."/>
            <person name="Robertson H.M."/>
            <person name="Angeli S."/>
            <person name="Foret S."/>
            <person name="Bucher G."/>
            <person name="Schuetz S."/>
            <person name="Maleszka R."/>
            <person name="Wimmer E.A."/>
            <person name="Beeman R.W."/>
            <person name="Lorenzen M."/>
            <person name="Tomoyasu Y."/>
            <person name="Miller S.C."/>
            <person name="Grossmann D."/>
            <person name="Bucher G."/>
        </authorList>
    </citation>
    <scope>NUCLEOTIDE SEQUENCE [LARGE SCALE GENOMIC DNA]</scope>
    <source>
        <strain evidence="17 18">Georgia GA2</strain>
    </source>
</reference>
<evidence type="ECO:0000256" key="3">
    <source>
        <dbReference type="ARBA" id="ARBA00004174"/>
    </source>
</evidence>
<keyword evidence="6 14" id="KW-0349">Heme</keyword>
<dbReference type="HOGENOM" id="CLU_001570_5_1_1"/>
<keyword evidence="16" id="KW-0732">Signal</keyword>
<organism evidence="17 18">
    <name type="scientific">Tribolium castaneum</name>
    <name type="common">Red flour beetle</name>
    <dbReference type="NCBI Taxonomy" id="7070"/>
    <lineage>
        <taxon>Eukaryota</taxon>
        <taxon>Metazoa</taxon>
        <taxon>Ecdysozoa</taxon>
        <taxon>Arthropoda</taxon>
        <taxon>Hexapoda</taxon>
        <taxon>Insecta</taxon>
        <taxon>Pterygota</taxon>
        <taxon>Neoptera</taxon>
        <taxon>Endopterygota</taxon>
        <taxon>Coleoptera</taxon>
        <taxon>Polyphaga</taxon>
        <taxon>Cucujiformia</taxon>
        <taxon>Tenebrionidae</taxon>
        <taxon>Tenebrionidae incertae sedis</taxon>
        <taxon>Tribolium</taxon>
    </lineage>
</organism>
<dbReference type="PANTHER" id="PTHR24291">
    <property type="entry name" value="CYTOCHROME P450 FAMILY 4"/>
    <property type="match status" value="1"/>
</dbReference>
<comment type="subcellular location">
    <subcellularLocation>
        <location evidence="4">Endoplasmic reticulum membrane</location>
        <topology evidence="4">Peripheral membrane protein</topology>
    </subcellularLocation>
    <subcellularLocation>
        <location evidence="3">Microsome membrane</location>
        <topology evidence="3">Peripheral membrane protein</topology>
    </subcellularLocation>
</comment>
<dbReference type="InterPro" id="IPR001128">
    <property type="entry name" value="Cyt_P450"/>
</dbReference>
<accession>D6WD10</accession>
<dbReference type="SUPFAM" id="SSF48264">
    <property type="entry name" value="Cytochrome P450"/>
    <property type="match status" value="1"/>
</dbReference>
<dbReference type="GO" id="GO:0020037">
    <property type="term" value="F:heme binding"/>
    <property type="evidence" value="ECO:0007669"/>
    <property type="project" value="InterPro"/>
</dbReference>
<gene>
    <name evidence="17" type="primary">AUGUSTUS-3.0.2_04973</name>
    <name evidence="17" type="ORF">TcasGA2_TC004973</name>
</gene>
<dbReference type="KEGG" id="tca:659561"/>
<dbReference type="GO" id="GO:0004497">
    <property type="term" value="F:monooxygenase activity"/>
    <property type="evidence" value="ECO:0007669"/>
    <property type="project" value="UniProtKB-KW"/>
</dbReference>
<dbReference type="PANTHER" id="PTHR24291:SF189">
    <property type="entry name" value="CYTOCHROME P450 4C3-RELATED"/>
    <property type="match status" value="1"/>
</dbReference>
<dbReference type="EMBL" id="KQ971311">
    <property type="protein sequence ID" value="EEZ99364.1"/>
    <property type="molecule type" value="Genomic_DNA"/>
</dbReference>
<dbReference type="eggNOG" id="KOG0157">
    <property type="taxonomic scope" value="Eukaryota"/>
</dbReference>
<comment type="similarity">
    <text evidence="5 15">Belongs to the cytochrome P450 family.</text>
</comment>